<evidence type="ECO:0008006" key="3">
    <source>
        <dbReference type="Google" id="ProtNLM"/>
    </source>
</evidence>
<reference evidence="2" key="1">
    <citation type="journal article" date="2019" name="Int. J. Syst. Evol. Microbiol.">
        <title>The Global Catalogue of Microorganisms (GCM) 10K type strain sequencing project: providing services to taxonomists for standard genome sequencing and annotation.</title>
        <authorList>
            <consortium name="The Broad Institute Genomics Platform"/>
            <consortium name="The Broad Institute Genome Sequencing Center for Infectious Disease"/>
            <person name="Wu L."/>
            <person name="Ma J."/>
        </authorList>
    </citation>
    <scope>NUCLEOTIDE SEQUENCE [LARGE SCALE GENOMIC DNA]</scope>
    <source>
        <strain evidence="2">CGMCC 1.15772</strain>
    </source>
</reference>
<dbReference type="EMBL" id="JBHSWD010000003">
    <property type="protein sequence ID" value="MFC6593016.1"/>
    <property type="molecule type" value="Genomic_DNA"/>
</dbReference>
<sequence>MTTDPYELIEQAYKTGDHAEAFALWQEAVRQADLQGDEEAGYEARDGLLDAAQEATDGVTMLTTFSWMLNYADTHPEEDKEDDLFWRYKWAIAVARFMPKVPLERLHALQDDFERRTVAAGLGRRTADVYRWSLALHRGDLETAEQLRQSVSKQKSGWLDCNACDTDLLVQHWLAQGELEKALKAAKPILDGKRSCNRIPARTYTHFLRPLLDAGRAEEAQDMHLKGYKMVRRDEDSLREQSAHLAYLILSGQEKDAQKVFKATLPFAEKNTTPLAHLAWHSACALDEKITGEGHAQKARELAAAFDKRGGTGHQTEQVETLLAKAAARGEA</sequence>
<dbReference type="Proteomes" id="UP001596297">
    <property type="component" value="Unassembled WGS sequence"/>
</dbReference>
<comment type="caution">
    <text evidence="1">The sequence shown here is derived from an EMBL/GenBank/DDBJ whole genome shotgun (WGS) entry which is preliminary data.</text>
</comment>
<dbReference type="RefSeq" id="WP_380084135.1">
    <property type="nucleotide sequence ID" value="NZ_JBHSWD010000003.1"/>
</dbReference>
<organism evidence="1 2">
    <name type="scientific">Deinococcus lacus</name>
    <dbReference type="NCBI Taxonomy" id="392561"/>
    <lineage>
        <taxon>Bacteria</taxon>
        <taxon>Thermotogati</taxon>
        <taxon>Deinococcota</taxon>
        <taxon>Deinococci</taxon>
        <taxon>Deinococcales</taxon>
        <taxon>Deinococcaceae</taxon>
        <taxon>Deinococcus</taxon>
    </lineage>
</organism>
<accession>A0ABW1YFY8</accession>
<name>A0ABW1YFY8_9DEIO</name>
<evidence type="ECO:0000313" key="2">
    <source>
        <dbReference type="Proteomes" id="UP001596297"/>
    </source>
</evidence>
<protein>
    <recommendedName>
        <fullName evidence="3">Tetratricopeptide repeat protein</fullName>
    </recommendedName>
</protein>
<proteinExistence type="predicted"/>
<keyword evidence="2" id="KW-1185">Reference proteome</keyword>
<evidence type="ECO:0000313" key="1">
    <source>
        <dbReference type="EMBL" id="MFC6593016.1"/>
    </source>
</evidence>
<gene>
    <name evidence="1" type="ORF">ACFP81_14055</name>
</gene>